<reference evidence="3" key="1">
    <citation type="journal article" date="2019" name="Int. J. Syst. Evol. Microbiol.">
        <title>The Global Catalogue of Microorganisms (GCM) 10K type strain sequencing project: providing services to taxonomists for standard genome sequencing and annotation.</title>
        <authorList>
            <consortium name="The Broad Institute Genomics Platform"/>
            <consortium name="The Broad Institute Genome Sequencing Center for Infectious Disease"/>
            <person name="Wu L."/>
            <person name="Ma J."/>
        </authorList>
    </citation>
    <scope>NUCLEOTIDE SEQUENCE [LARGE SCALE GENOMIC DNA]</scope>
    <source>
        <strain evidence="3">CCUG 58938</strain>
    </source>
</reference>
<name>A0ABW3KAV0_9BACT</name>
<dbReference type="EMBL" id="JBHTKA010000008">
    <property type="protein sequence ID" value="MFD1002540.1"/>
    <property type="molecule type" value="Genomic_DNA"/>
</dbReference>
<keyword evidence="1" id="KW-0812">Transmembrane</keyword>
<organism evidence="2 3">
    <name type="scientific">Ohtaekwangia kribbensis</name>
    <dbReference type="NCBI Taxonomy" id="688913"/>
    <lineage>
        <taxon>Bacteria</taxon>
        <taxon>Pseudomonadati</taxon>
        <taxon>Bacteroidota</taxon>
        <taxon>Cytophagia</taxon>
        <taxon>Cytophagales</taxon>
        <taxon>Fulvivirgaceae</taxon>
        <taxon>Ohtaekwangia</taxon>
    </lineage>
</organism>
<feature type="transmembrane region" description="Helical" evidence="1">
    <location>
        <begin position="26"/>
        <end position="46"/>
    </location>
</feature>
<keyword evidence="1" id="KW-1133">Transmembrane helix</keyword>
<dbReference type="Proteomes" id="UP001597112">
    <property type="component" value="Unassembled WGS sequence"/>
</dbReference>
<evidence type="ECO:0000256" key="1">
    <source>
        <dbReference type="SAM" id="Phobius"/>
    </source>
</evidence>
<sequence length="48" mass="5725">MEIYSSTYTMQSNHDKETAHRRLKRLRTLLIIWLISLVATVIWFSLTS</sequence>
<protein>
    <submittedName>
        <fullName evidence="2">Uncharacterized protein</fullName>
    </submittedName>
</protein>
<gene>
    <name evidence="2" type="ORF">ACFQ21_24660</name>
</gene>
<keyword evidence="3" id="KW-1185">Reference proteome</keyword>
<comment type="caution">
    <text evidence="2">The sequence shown here is derived from an EMBL/GenBank/DDBJ whole genome shotgun (WGS) entry which is preliminary data.</text>
</comment>
<proteinExistence type="predicted"/>
<evidence type="ECO:0000313" key="2">
    <source>
        <dbReference type="EMBL" id="MFD1002540.1"/>
    </source>
</evidence>
<evidence type="ECO:0000313" key="3">
    <source>
        <dbReference type="Proteomes" id="UP001597112"/>
    </source>
</evidence>
<accession>A0ABW3KAV0</accession>
<keyword evidence="1" id="KW-0472">Membrane</keyword>
<dbReference type="RefSeq" id="WP_377583784.1">
    <property type="nucleotide sequence ID" value="NZ_JBHTKA010000008.1"/>
</dbReference>